<comment type="caution">
    <text evidence="2">The sequence shown here is derived from an EMBL/GenBank/DDBJ whole genome shotgun (WGS) entry which is preliminary data.</text>
</comment>
<sequence>MSAKNKKEGVIKIDSDDTEGSDLSYESSFDDKAENQQDENPQQNLVLFKEQMVRFLLTHPELQQEINFEKMDYEDDRFWGYKPNKMNKKYISIQIEKEEERKAKLQNRIHKTIEAKLRKETGDVAYYSLRKKYEFQFRMKQEENRQKLKQESNNQNKQQQQQQSSLQQQYDNNQNYIRDGSNKKKKTKVMSVFERLRGKQLEDDTEKEIPLDMEFKTAKGEQLYRLLQKKDNEEEKKRTVIQFLMDHREKTRQEFDGKHSLLSQGQKYYSEESKEFSLLAPSQHVKQQMAESGIINDEFFDHRADLEDGNTYLLTKVNKILNGNLMKKWKNIQDQQF</sequence>
<dbReference type="Proteomes" id="UP000054937">
    <property type="component" value="Unassembled WGS sequence"/>
</dbReference>
<feature type="compositionally biased region" description="Low complexity" evidence="1">
    <location>
        <begin position="151"/>
        <end position="168"/>
    </location>
</feature>
<evidence type="ECO:0000313" key="2">
    <source>
        <dbReference type="EMBL" id="KRX10143.1"/>
    </source>
</evidence>
<proteinExistence type="predicted"/>
<gene>
    <name evidence="2" type="ORF">PPERSA_08546</name>
</gene>
<keyword evidence="3" id="KW-1185">Reference proteome</keyword>
<feature type="region of interest" description="Disordered" evidence="1">
    <location>
        <begin position="144"/>
        <end position="168"/>
    </location>
</feature>
<protein>
    <submittedName>
        <fullName evidence="2">Uncharacterized protein</fullName>
    </submittedName>
</protein>
<dbReference type="InParanoid" id="A0A0V0R6L4"/>
<organism evidence="2 3">
    <name type="scientific">Pseudocohnilembus persalinus</name>
    <name type="common">Ciliate</name>
    <dbReference type="NCBI Taxonomy" id="266149"/>
    <lineage>
        <taxon>Eukaryota</taxon>
        <taxon>Sar</taxon>
        <taxon>Alveolata</taxon>
        <taxon>Ciliophora</taxon>
        <taxon>Intramacronucleata</taxon>
        <taxon>Oligohymenophorea</taxon>
        <taxon>Scuticociliatia</taxon>
        <taxon>Philasterida</taxon>
        <taxon>Pseudocohnilembidae</taxon>
        <taxon>Pseudocohnilembus</taxon>
    </lineage>
</organism>
<dbReference type="OMA" id="DQMERMM"/>
<accession>A0A0V0R6L4</accession>
<dbReference type="EMBL" id="LDAU01000040">
    <property type="protein sequence ID" value="KRX10143.1"/>
    <property type="molecule type" value="Genomic_DNA"/>
</dbReference>
<dbReference type="OrthoDB" id="302250at2759"/>
<evidence type="ECO:0000256" key="1">
    <source>
        <dbReference type="SAM" id="MobiDB-lite"/>
    </source>
</evidence>
<dbReference type="AlphaFoldDB" id="A0A0V0R6L4"/>
<name>A0A0V0R6L4_PSEPJ</name>
<feature type="compositionally biased region" description="Basic and acidic residues" evidence="1">
    <location>
        <begin position="1"/>
        <end position="15"/>
    </location>
</feature>
<feature type="region of interest" description="Disordered" evidence="1">
    <location>
        <begin position="1"/>
        <end position="39"/>
    </location>
</feature>
<reference evidence="2 3" key="1">
    <citation type="journal article" date="2015" name="Sci. Rep.">
        <title>Genome of the facultative scuticociliatosis pathogen Pseudocohnilembus persalinus provides insight into its virulence through horizontal gene transfer.</title>
        <authorList>
            <person name="Xiong J."/>
            <person name="Wang G."/>
            <person name="Cheng J."/>
            <person name="Tian M."/>
            <person name="Pan X."/>
            <person name="Warren A."/>
            <person name="Jiang C."/>
            <person name="Yuan D."/>
            <person name="Miao W."/>
        </authorList>
    </citation>
    <scope>NUCLEOTIDE SEQUENCE [LARGE SCALE GENOMIC DNA]</scope>
    <source>
        <strain evidence="2">36N120E</strain>
    </source>
</reference>
<evidence type="ECO:0000313" key="3">
    <source>
        <dbReference type="Proteomes" id="UP000054937"/>
    </source>
</evidence>